<dbReference type="Proteomes" id="UP000247152">
    <property type="component" value="Unassembled WGS sequence"/>
</dbReference>
<dbReference type="OrthoDB" id="5653145at2"/>
<keyword evidence="4" id="KW-1185">Reference proteome</keyword>
<organism evidence="1 3">
    <name type="scientific">Legionella qingyii</name>
    <dbReference type="NCBI Taxonomy" id="2184757"/>
    <lineage>
        <taxon>Bacteria</taxon>
        <taxon>Pseudomonadati</taxon>
        <taxon>Pseudomonadota</taxon>
        <taxon>Gammaproteobacteria</taxon>
        <taxon>Legionellales</taxon>
        <taxon>Legionellaceae</taxon>
        <taxon>Legionella</taxon>
    </lineage>
</organism>
<reference evidence="1 3" key="1">
    <citation type="submission" date="2018-05" db="EMBL/GenBank/DDBJ databases">
        <title>Legionella qingyii sp.nov., whole genome shotgun sequence.</title>
        <authorList>
            <person name="Wu H."/>
            <person name="Zhu Q."/>
            <person name="Hu C."/>
        </authorList>
    </citation>
    <scope>NUCLEOTIDE SEQUENCE [LARGE SCALE GENOMIC DNA]</scope>
    <source>
        <strain evidence="1 3">HEB18</strain>
    </source>
</reference>
<evidence type="ECO:0000313" key="4">
    <source>
        <dbReference type="Proteomes" id="UP000287374"/>
    </source>
</evidence>
<evidence type="ECO:0000313" key="2">
    <source>
        <dbReference type="EMBL" id="RUR19138.1"/>
    </source>
</evidence>
<reference evidence="2 4" key="2">
    <citation type="submission" date="2018-12" db="EMBL/GenBank/DDBJ databases">
        <title>Legionella sp,whole genome shotgun sequence.</title>
        <authorList>
            <person name="Wu H."/>
        </authorList>
    </citation>
    <scope>NUCLEOTIDE SEQUENCE [LARGE SCALE GENOMIC DNA]</scope>
    <source>
        <strain evidence="2">Km489</strain>
        <strain evidence="4">km489</strain>
    </source>
</reference>
<sequence>MEKVSIQSYKIFRLLILSFTILAGFLYSNLAKAETTSSKLSYQQLAYFVGYHSGDYYGPSPYYGPPPYNHHRHHRRFYWTDWRYIGHGCSQSCLIDRWNGDIIRCKRSCH</sequence>
<protein>
    <submittedName>
        <fullName evidence="1">Uncharacterized protein</fullName>
    </submittedName>
</protein>
<accession>A0A317TX83</accession>
<evidence type="ECO:0000313" key="3">
    <source>
        <dbReference type="Proteomes" id="UP000247152"/>
    </source>
</evidence>
<gene>
    <name evidence="1" type="ORF">DGG96_18985</name>
    <name evidence="2" type="ORF">ELY20_15990</name>
</gene>
<comment type="caution">
    <text evidence="1">The sequence shown here is derived from an EMBL/GenBank/DDBJ whole genome shotgun (WGS) entry which is preliminary data.</text>
</comment>
<proteinExistence type="predicted"/>
<dbReference type="Proteomes" id="UP000287374">
    <property type="component" value="Unassembled WGS sequence"/>
</dbReference>
<name>A0A317TX83_9GAMM</name>
<dbReference type="AlphaFoldDB" id="A0A317TX83"/>
<evidence type="ECO:0000313" key="1">
    <source>
        <dbReference type="EMBL" id="PWY54041.1"/>
    </source>
</evidence>
<dbReference type="EMBL" id="RZGX01000031">
    <property type="protein sequence ID" value="RUR19138.1"/>
    <property type="molecule type" value="Genomic_DNA"/>
</dbReference>
<dbReference type="EMBL" id="QHJG01000047">
    <property type="protein sequence ID" value="PWY54041.1"/>
    <property type="molecule type" value="Genomic_DNA"/>
</dbReference>